<dbReference type="WBParaSite" id="RSKR_0000428000.1">
    <property type="protein sequence ID" value="RSKR_0000428000.1"/>
    <property type="gene ID" value="RSKR_0000428000"/>
</dbReference>
<accession>A0AC35TUR1</accession>
<dbReference type="Proteomes" id="UP000095286">
    <property type="component" value="Unplaced"/>
</dbReference>
<reference evidence="2" key="1">
    <citation type="submission" date="2016-11" db="UniProtKB">
        <authorList>
            <consortium name="WormBaseParasite"/>
        </authorList>
    </citation>
    <scope>IDENTIFICATION</scope>
    <source>
        <strain evidence="2">KR3021</strain>
    </source>
</reference>
<organism evidence="1 2">
    <name type="scientific">Rhabditophanes sp. KR3021</name>
    <dbReference type="NCBI Taxonomy" id="114890"/>
    <lineage>
        <taxon>Eukaryota</taxon>
        <taxon>Metazoa</taxon>
        <taxon>Ecdysozoa</taxon>
        <taxon>Nematoda</taxon>
        <taxon>Chromadorea</taxon>
        <taxon>Rhabditida</taxon>
        <taxon>Tylenchina</taxon>
        <taxon>Panagrolaimomorpha</taxon>
        <taxon>Strongyloidoidea</taxon>
        <taxon>Alloionematidae</taxon>
        <taxon>Rhabditophanes</taxon>
    </lineage>
</organism>
<name>A0AC35TUR1_9BILA</name>
<proteinExistence type="predicted"/>
<evidence type="ECO:0000313" key="1">
    <source>
        <dbReference type="Proteomes" id="UP000095286"/>
    </source>
</evidence>
<sequence>MSEIYSTVDELVLNYLRFRGFADTVKSLEAESKNPRDKKYQVNTIMGDIAHSIDKHDFDSLRKILNYFNEKLFSSMVPGNVKLAKEYENELYRLYLINTIKAKKPQKAIEFFEKNIDFIRNNKEWEDWYALPYISDPQERLCFKKYFLKQFHQTLFVSYHNFLSLALDNTQRNVLSNSIAFLTKSVSMDDNGQLIRTINNSFAETKEGLRIDSRFEDDVDLMDDFTVLGKPTSNPVITNTMPKGVLPSLKSFVSARNSSNSINNASIKAECPGIQAQSTVNPEFSTSVDISGTGDPCSFKGTDYEIKWSYHKETDKVEFEYKVPVKSGKWWSSIGIGDNMSDMDIGAIFLDSGLFKHIGDYFSDGYKEPKFDVSQDWKAITEADNNKLVDGFTSFKVYRKLVTEDNDKDRSLDGCVLFQFGANLGHYASPSGDSEHYKIKKHKEWPDLYKACDIKNKCLKVDVEENGDAKIQRGSSRKESETIKVGDKIKGDDTIKETSSKGEVQLVNTKCRVSNPKYELSWKFIENGDAVEFTFTYPVSSGKSWSALTFGTSVKRDALMIFTENGKVIEIGDYVIKNLKEQKKDKQQDWTIISSSIDKDTKMGKFVVTRPISTSDKKRDKPLEGCTQVQFALNMGGFTRKDNNNFVLSTENEPTAPFEICDIRSKCVVEDTEIKKDAAPENEKVENDLSDGVVVSKNGEKIPESEEEKPIQVRKRIHLEAIDEEKTTISLGTLLTSTVSSDLSTTSSKIAEGDLNNESSTPKVTGSPEVLNSELDSSAKREPIPEAEASDASTTNAVEVTTNVIEITTDKVGEAEEIQTTVVVEVTSDPLNKETALSGPFENKSDNVSSSSVTNSAIEVTTENSIASTKNDVATTENDVATTESSVQEATENIIATTEAVVENSPETSTNSTTTLLDHAESKIETPLVTNIEAKNDTETVARSELSNNSTAEIQLLTSSTSPPQVVSSMVPELNTTNPVKSIESSEFDNSLESGDNSTSSSTTIAPEVTSLSTENATVLDTSSNTTVPETFPNTTVPETLSNSTILETSSNATILETSSNSSISESTNATILETSSNNPISESTSNVTVPESSLFNITTKAENETSTPTTLSTTAEETLNTTTTEVMSEVTNATTTVLPLNETIATTTQETTTAVTPINGSTSEEKVATPETINKFLQSHENSTDNSTILTELKNDDGLEKTCGKDHKDLSICSSYMTEYLDRVKAWANNHNETLNDQLWKACALLHNVPHVPTLCCHIFTSTCGQHIRSSQKSSTASLTETTPLAGFTTAPGLLL</sequence>
<protein>
    <submittedName>
        <fullName evidence="2">LisH domain-containing protein</fullName>
    </submittedName>
</protein>
<evidence type="ECO:0000313" key="2">
    <source>
        <dbReference type="WBParaSite" id="RSKR_0000428000.1"/>
    </source>
</evidence>